<dbReference type="CDD" id="cd00082">
    <property type="entry name" value="HisKA"/>
    <property type="match status" value="1"/>
</dbReference>
<evidence type="ECO:0000256" key="2">
    <source>
        <dbReference type="ARBA" id="ARBA00004651"/>
    </source>
</evidence>
<dbReference type="InterPro" id="IPR005467">
    <property type="entry name" value="His_kinase_dom"/>
</dbReference>
<accession>A0A0A1GWB8</accession>
<dbReference type="EMBL" id="AP014680">
    <property type="protein sequence ID" value="BAP86305.1"/>
    <property type="molecule type" value="Genomic_DNA"/>
</dbReference>
<comment type="catalytic activity">
    <reaction evidence="1">
        <text>ATP + protein L-histidine = ADP + protein N-phospho-L-histidine.</text>
        <dbReference type="EC" id="2.7.13.3"/>
    </reaction>
</comment>
<dbReference type="SUPFAM" id="SSF47384">
    <property type="entry name" value="Homodimeric domain of signal transducing histidine kinase"/>
    <property type="match status" value="1"/>
</dbReference>
<dbReference type="SUPFAM" id="SSF55874">
    <property type="entry name" value="ATPase domain of HSP90 chaperone/DNA topoisomerase II/histidine kinase"/>
    <property type="match status" value="1"/>
</dbReference>
<evidence type="ECO:0000256" key="5">
    <source>
        <dbReference type="ARBA" id="ARBA00022553"/>
    </source>
</evidence>
<dbReference type="InterPro" id="IPR036097">
    <property type="entry name" value="HisK_dim/P_sf"/>
</dbReference>
<keyword evidence="5" id="KW-0597">Phosphoprotein</keyword>
<keyword evidence="6" id="KW-0808">Transferase</keyword>
<evidence type="ECO:0000256" key="9">
    <source>
        <dbReference type="ARBA" id="ARBA00022777"/>
    </source>
</evidence>
<keyword evidence="9 16" id="KW-0418">Kinase</keyword>
<evidence type="ECO:0000256" key="4">
    <source>
        <dbReference type="ARBA" id="ARBA00022475"/>
    </source>
</evidence>
<evidence type="ECO:0000256" key="3">
    <source>
        <dbReference type="ARBA" id="ARBA00012438"/>
    </source>
</evidence>
<name>A0A0A1GWB8_9LACO</name>
<dbReference type="KEGG" id="lho:LOOC260_117990"/>
<dbReference type="CDD" id="cd00075">
    <property type="entry name" value="HATPase"/>
    <property type="match status" value="1"/>
</dbReference>
<dbReference type="GO" id="GO:0005524">
    <property type="term" value="F:ATP binding"/>
    <property type="evidence" value="ECO:0007669"/>
    <property type="project" value="UniProtKB-KW"/>
</dbReference>
<evidence type="ECO:0000256" key="10">
    <source>
        <dbReference type="ARBA" id="ARBA00022840"/>
    </source>
</evidence>
<dbReference type="InterPro" id="IPR003594">
    <property type="entry name" value="HATPase_dom"/>
</dbReference>
<keyword evidence="7 14" id="KW-0812">Transmembrane</keyword>
<dbReference type="InterPro" id="IPR050398">
    <property type="entry name" value="HssS/ArlS-like"/>
</dbReference>
<evidence type="ECO:0000313" key="17">
    <source>
        <dbReference type="Proteomes" id="UP000031620"/>
    </source>
</evidence>
<dbReference type="SMART" id="SM00388">
    <property type="entry name" value="HisKA"/>
    <property type="match status" value="1"/>
</dbReference>
<organism evidence="16 17">
    <name type="scientific">Paucilactobacillus hokkaidonensis JCM 18461</name>
    <dbReference type="NCBI Taxonomy" id="1291742"/>
    <lineage>
        <taxon>Bacteria</taxon>
        <taxon>Bacillati</taxon>
        <taxon>Bacillota</taxon>
        <taxon>Bacilli</taxon>
        <taxon>Lactobacillales</taxon>
        <taxon>Lactobacillaceae</taxon>
        <taxon>Paucilactobacillus</taxon>
    </lineage>
</organism>
<dbReference type="PROSITE" id="PS50109">
    <property type="entry name" value="HIS_KIN"/>
    <property type="match status" value="1"/>
</dbReference>
<dbReference type="Pfam" id="PF02518">
    <property type="entry name" value="HATPase_c"/>
    <property type="match status" value="1"/>
</dbReference>
<evidence type="ECO:0000256" key="7">
    <source>
        <dbReference type="ARBA" id="ARBA00022692"/>
    </source>
</evidence>
<comment type="subcellular location">
    <subcellularLocation>
        <location evidence="2">Cell membrane</location>
        <topology evidence="2">Multi-pass membrane protein</topology>
    </subcellularLocation>
</comment>
<dbReference type="PANTHER" id="PTHR45528">
    <property type="entry name" value="SENSOR HISTIDINE KINASE CPXA"/>
    <property type="match status" value="1"/>
</dbReference>
<dbReference type="STRING" id="1291742.LOOC260_117990"/>
<keyword evidence="12" id="KW-0902">Two-component regulatory system</keyword>
<keyword evidence="4" id="KW-1003">Cell membrane</keyword>
<dbReference type="EC" id="2.7.13.3" evidence="3"/>
<dbReference type="GO" id="GO:0000155">
    <property type="term" value="F:phosphorelay sensor kinase activity"/>
    <property type="evidence" value="ECO:0007669"/>
    <property type="project" value="InterPro"/>
</dbReference>
<dbReference type="InterPro" id="IPR003661">
    <property type="entry name" value="HisK_dim/P_dom"/>
</dbReference>
<evidence type="ECO:0000256" key="1">
    <source>
        <dbReference type="ARBA" id="ARBA00000085"/>
    </source>
</evidence>
<reference evidence="16 17" key="1">
    <citation type="submission" date="2014-11" db="EMBL/GenBank/DDBJ databases">
        <title>Complete genome sequence and analysis of Lactobacillus hokkaidonensis LOOC260T.</title>
        <authorList>
            <person name="Tanizawa Y."/>
            <person name="Tohno M."/>
            <person name="Kaminuma E."/>
            <person name="Nakamura Y."/>
            <person name="Arita M."/>
        </authorList>
    </citation>
    <scope>NUCLEOTIDE SEQUENCE [LARGE SCALE GENOMIC DNA]</scope>
    <source>
        <strain evidence="16 17">LOOC260</strain>
    </source>
</reference>
<proteinExistence type="predicted"/>
<evidence type="ECO:0000256" key="11">
    <source>
        <dbReference type="ARBA" id="ARBA00022989"/>
    </source>
</evidence>
<evidence type="ECO:0000256" key="13">
    <source>
        <dbReference type="ARBA" id="ARBA00023136"/>
    </source>
</evidence>
<dbReference type="HOGENOM" id="CLU_000445_89_3_9"/>
<dbReference type="PRINTS" id="PR01780">
    <property type="entry name" value="LANTIREGPROT"/>
</dbReference>
<evidence type="ECO:0000259" key="15">
    <source>
        <dbReference type="PROSITE" id="PS50109"/>
    </source>
</evidence>
<dbReference type="RefSeq" id="WP_041094360.1">
    <property type="nucleotide sequence ID" value="NZ_AP014680.1"/>
</dbReference>
<feature type="transmembrane region" description="Helical" evidence="14">
    <location>
        <begin position="6"/>
        <end position="26"/>
    </location>
</feature>
<evidence type="ECO:0000256" key="12">
    <source>
        <dbReference type="ARBA" id="ARBA00023012"/>
    </source>
</evidence>
<sequence length="299" mass="34661">MTIMLVIIVALLLICSYLIFILSDVYRIIKQLNMIINDPTNQKLKLHSRNVLIEQLARKINILLDKHSKNEQQLFKLKNEQDVAIHNIAHDLRTPLTVASGYTQVLLENSNLQSDDQQSLERIEQNLSNVSEHLDLLLMYNRLSENEVSLNWQKINVTNMLQETILGMYDLFTNKTIELKLNIQSNCWWVADHEALLRIFQNILGNILQHGIISASVSLTCDDENLWIKFENKISQPINSPDKLTNRFYTEDLARQSENAGLGLYITEKLTNIMHGQVLIQTENNNFKVELQFTKRAYN</sequence>
<gene>
    <name evidence="16" type="ORF">LOOC260_117990</name>
</gene>
<evidence type="ECO:0000256" key="14">
    <source>
        <dbReference type="SAM" id="Phobius"/>
    </source>
</evidence>
<evidence type="ECO:0000256" key="8">
    <source>
        <dbReference type="ARBA" id="ARBA00022741"/>
    </source>
</evidence>
<evidence type="ECO:0000313" key="16">
    <source>
        <dbReference type="EMBL" id="BAP86305.1"/>
    </source>
</evidence>
<keyword evidence="13 14" id="KW-0472">Membrane</keyword>
<dbReference type="Gene3D" id="1.10.287.130">
    <property type="match status" value="1"/>
</dbReference>
<dbReference type="InterPro" id="IPR036890">
    <property type="entry name" value="HATPase_C_sf"/>
</dbReference>
<dbReference type="Pfam" id="PF00512">
    <property type="entry name" value="HisKA"/>
    <property type="match status" value="1"/>
</dbReference>
<dbReference type="Proteomes" id="UP000031620">
    <property type="component" value="Chromosome"/>
</dbReference>
<dbReference type="GO" id="GO:0005886">
    <property type="term" value="C:plasma membrane"/>
    <property type="evidence" value="ECO:0007669"/>
    <property type="project" value="UniProtKB-SubCell"/>
</dbReference>
<dbReference type="Gene3D" id="3.30.565.10">
    <property type="entry name" value="Histidine kinase-like ATPase, C-terminal domain"/>
    <property type="match status" value="1"/>
</dbReference>
<dbReference type="AlphaFoldDB" id="A0A0A1GWB8"/>
<evidence type="ECO:0000256" key="6">
    <source>
        <dbReference type="ARBA" id="ARBA00022679"/>
    </source>
</evidence>
<feature type="domain" description="Histidine kinase" evidence="15">
    <location>
        <begin position="87"/>
        <end position="297"/>
    </location>
</feature>
<dbReference type="InterPro" id="IPR008358">
    <property type="entry name" value="Sig_transdc_His_kin/Pase_MprB"/>
</dbReference>
<protein>
    <recommendedName>
        <fullName evidence="3">histidine kinase</fullName>
        <ecNumber evidence="3">2.7.13.3</ecNumber>
    </recommendedName>
</protein>
<keyword evidence="11 14" id="KW-1133">Transmembrane helix</keyword>
<dbReference type="PANTHER" id="PTHR45528:SF1">
    <property type="entry name" value="SENSOR HISTIDINE KINASE CPXA"/>
    <property type="match status" value="1"/>
</dbReference>
<keyword evidence="10" id="KW-0067">ATP-binding</keyword>
<keyword evidence="8" id="KW-0547">Nucleotide-binding</keyword>